<dbReference type="OrthoDB" id="3263163at2759"/>
<evidence type="ECO:0008006" key="4">
    <source>
        <dbReference type="Google" id="ProtNLM"/>
    </source>
</evidence>
<keyword evidence="3" id="KW-1185">Reference proteome</keyword>
<feature type="compositionally biased region" description="Basic and acidic residues" evidence="1">
    <location>
        <begin position="296"/>
        <end position="315"/>
    </location>
</feature>
<evidence type="ECO:0000256" key="1">
    <source>
        <dbReference type="SAM" id="MobiDB-lite"/>
    </source>
</evidence>
<proteinExistence type="predicted"/>
<comment type="caution">
    <text evidence="2">The sequence shown here is derived from an EMBL/GenBank/DDBJ whole genome shotgun (WGS) entry which is preliminary data.</text>
</comment>
<protein>
    <recommendedName>
        <fullName evidence="4">Mediator of RNA polymerase II transcription subunit 25</fullName>
    </recommendedName>
</protein>
<feature type="compositionally biased region" description="Polar residues" evidence="1">
    <location>
        <begin position="424"/>
        <end position="454"/>
    </location>
</feature>
<feature type="region of interest" description="Disordered" evidence="1">
    <location>
        <begin position="222"/>
        <end position="454"/>
    </location>
</feature>
<reference evidence="2 3" key="1">
    <citation type="journal article" date="2018" name="Evol. Lett.">
        <title>Horizontal gene cluster transfer increased hallucinogenic mushroom diversity.</title>
        <authorList>
            <person name="Reynolds H.T."/>
            <person name="Vijayakumar V."/>
            <person name="Gluck-Thaler E."/>
            <person name="Korotkin H.B."/>
            <person name="Matheny P.B."/>
            <person name="Slot J.C."/>
        </authorList>
    </citation>
    <scope>NUCLEOTIDE SEQUENCE [LARGE SCALE GENOMIC DNA]</scope>
    <source>
        <strain evidence="2 3">2629</strain>
    </source>
</reference>
<evidence type="ECO:0000313" key="2">
    <source>
        <dbReference type="EMBL" id="PPQ63659.1"/>
    </source>
</evidence>
<feature type="compositionally biased region" description="Polar residues" evidence="1">
    <location>
        <begin position="385"/>
        <end position="412"/>
    </location>
</feature>
<gene>
    <name evidence="2" type="ORF">CVT24_004433</name>
</gene>
<name>A0A409VCB0_9AGAR</name>
<dbReference type="AlphaFoldDB" id="A0A409VCB0"/>
<feature type="compositionally biased region" description="Low complexity" evidence="1">
    <location>
        <begin position="663"/>
        <end position="684"/>
    </location>
</feature>
<dbReference type="EMBL" id="NHTK01006115">
    <property type="protein sequence ID" value="PPQ63659.1"/>
    <property type="molecule type" value="Genomic_DNA"/>
</dbReference>
<dbReference type="InParanoid" id="A0A409VCB0"/>
<feature type="region of interest" description="Disordered" evidence="1">
    <location>
        <begin position="509"/>
        <end position="561"/>
    </location>
</feature>
<feature type="compositionally biased region" description="Polar residues" evidence="1">
    <location>
        <begin position="685"/>
        <end position="695"/>
    </location>
</feature>
<feature type="region of interest" description="Disordered" evidence="1">
    <location>
        <begin position="656"/>
        <end position="695"/>
    </location>
</feature>
<dbReference type="Proteomes" id="UP000284842">
    <property type="component" value="Unassembled WGS sequence"/>
</dbReference>
<evidence type="ECO:0000313" key="3">
    <source>
        <dbReference type="Proteomes" id="UP000284842"/>
    </source>
</evidence>
<accession>A0A409VCB0</accession>
<sequence length="695" mass="74987">MSVPTRSRLFSAAVQHQPLCALFLIENSVAMSRVWPDLKDQALTKLLHTLIATNPTAPHIAVSFLESCPEEGHSSHPFLPRQYSDPFAGLENIRFSYAPENRISPGLVDNCIHFLESSNFQGQSMSVHLFIVASTAPSRDTAGTPFPNNGYSPWAVLAQKMAQANIHCHLVLSPQEDLSELSLLFEEAVRLRGNVEEPAPFPSDPTRVLCRLSSRSPFETYGSAAASGSGMPVQQPDRIAPPRRNSFPLDNFYPDGHTPTQGGELDPPPSLVSQLQQVHGLTKKKVYGTKPPRPPFFKDEPVRENQRLPVRDRYRGKGPAQLTMPPTLMETIESSNSGGRAMSQSRADRKNRVGQSSPVDSSRRQLGWPRRLSGLSTPEPDALPSSATTYADTSPGGSYISSDFSSPVTPASTADEYYGVATQGPVNTGPPNMAPSSQPVYSNLPTPDVQWSQSLQYGSPYSSVPGPAAPSYFTNPGNQQYVGSFSPQVSNGHFDNYVGEVPPATVMSRAPQAPAAAQTPPVPQTHSNPAPPTQVPVPFTTSNTKPSHHRTSSNSKKNDDDDERFVFTKEFVAATATMFEEEVLPAYPNYPGASSGLFSNGVQPNLPSTLPASQVGELYASRNRLQALPEPPVHSNSNIHPLANVHAVGYSQPRSQISAAPLSQVPSSESYSSDQSYQNNYGSSASTSSLVGWAG</sequence>
<feature type="compositionally biased region" description="Low complexity" evidence="1">
    <location>
        <begin position="510"/>
        <end position="519"/>
    </location>
</feature>
<organism evidence="2 3">
    <name type="scientific">Panaeolus cyanescens</name>
    <dbReference type="NCBI Taxonomy" id="181874"/>
    <lineage>
        <taxon>Eukaryota</taxon>
        <taxon>Fungi</taxon>
        <taxon>Dikarya</taxon>
        <taxon>Basidiomycota</taxon>
        <taxon>Agaricomycotina</taxon>
        <taxon>Agaricomycetes</taxon>
        <taxon>Agaricomycetidae</taxon>
        <taxon>Agaricales</taxon>
        <taxon>Agaricineae</taxon>
        <taxon>Galeropsidaceae</taxon>
        <taxon>Panaeolus</taxon>
    </lineage>
</organism>
<feature type="compositionally biased region" description="Polar residues" evidence="1">
    <location>
        <begin position="332"/>
        <end position="345"/>
    </location>
</feature>